<dbReference type="Gene3D" id="2.40.10.10">
    <property type="entry name" value="Trypsin-like serine proteases"/>
    <property type="match status" value="1"/>
</dbReference>
<dbReference type="InterPro" id="IPR001314">
    <property type="entry name" value="Peptidase_S1A"/>
</dbReference>
<dbReference type="PROSITE" id="PS00134">
    <property type="entry name" value="TRYPSIN_HIS"/>
    <property type="match status" value="1"/>
</dbReference>
<organism evidence="4 5">
    <name type="scientific">Chilo suppressalis</name>
    <name type="common">Asiatic rice borer moth</name>
    <dbReference type="NCBI Taxonomy" id="168631"/>
    <lineage>
        <taxon>Eukaryota</taxon>
        <taxon>Metazoa</taxon>
        <taxon>Ecdysozoa</taxon>
        <taxon>Arthropoda</taxon>
        <taxon>Hexapoda</taxon>
        <taxon>Insecta</taxon>
        <taxon>Pterygota</taxon>
        <taxon>Neoptera</taxon>
        <taxon>Endopterygota</taxon>
        <taxon>Lepidoptera</taxon>
        <taxon>Glossata</taxon>
        <taxon>Ditrysia</taxon>
        <taxon>Pyraloidea</taxon>
        <taxon>Crambidae</taxon>
        <taxon>Crambinae</taxon>
        <taxon>Chilo</taxon>
    </lineage>
</organism>
<dbReference type="PRINTS" id="PR00722">
    <property type="entry name" value="CHYMOTRYPSIN"/>
</dbReference>
<dbReference type="InterPro" id="IPR001254">
    <property type="entry name" value="Trypsin_dom"/>
</dbReference>
<feature type="region of interest" description="Disordered" evidence="2">
    <location>
        <begin position="149"/>
        <end position="197"/>
    </location>
</feature>
<keyword evidence="5" id="KW-1185">Reference proteome</keyword>
<feature type="region of interest" description="Disordered" evidence="2">
    <location>
        <begin position="330"/>
        <end position="378"/>
    </location>
</feature>
<reference evidence="4" key="1">
    <citation type="submission" date="2021-12" db="EMBL/GenBank/DDBJ databases">
        <authorList>
            <person name="King R."/>
        </authorList>
    </citation>
    <scope>NUCLEOTIDE SEQUENCE</scope>
</reference>
<evidence type="ECO:0000259" key="3">
    <source>
        <dbReference type="PROSITE" id="PS50240"/>
    </source>
</evidence>
<sequence length="913" mass="102965">MAVEAERFSNGDYAPDEARWTDDLQKITGSRWMRVAQDRSMWRSLGDAYAQRRVSGMIVKNSSLANMSLNIIRIKIHSWAYRDRPFEHRLEKTAHFTHNVSMATEIITISLSLLVIATDVQTQYFDLFQGYQPFVPLQHTTKRPDFLIYPQENSQKRSKGEAGFISNDRQTSKEQTRRQPSHSHERDGNKHTTKRKHVTTASLFNLNFFTTPAPIKRAIKNSSRRHFNTDESNINDNISTSQEQTNKRAYNSNFDDKRQSYDETLNNIAENYHSTTKRAYSTTRRNYITPKPNRATTKSAFATTKNYHSTRRPGSDVNSYYTTLRPGVRPANVDLSKPPITNKPPALAVYPRPTDSSVIRFPEDPDTSPELIPGPDEDKMSYAEKRRYIELAEKMCDKYKSLNVKKLEAIPLVPSPEPVRVNVSVCPPTNVPLVVGGKVVTIQEFPHMTLLGWTKLQGGGYSWKCGGSLISDQYVLTASHCAHQDKDDTVVTGAPRVVQLGSSYLDDAGALVVKVLSVFRHPKYISNRSYYDIALVKLVKPVTFSEVVKPACLGEPPGVGEPIIATGWGRTEFGGSQSLELRSVSIPVWDMNECQQALGTSRKLPNGPSRDSQICAGEKQGGKDTCQGDSGGPAQIQDGCAWRVVAVTSVGRSCGAPNTPALYATLHRAFIAAQIFGKLSNNQDTGSQNRQDNINVNNYQNENSNKPNRRPNVNNDNNNNNGNGNYNQNANGQSNSNVNNNNRNENYSPNTNSQDNINVNNNNRDLNHNRNTNRHNDRQNNVNVNNNNNGVNVPFNSNYNNGYNIPDDVYNLNINNNRKQNANYNTDNDYTPEFSVNYNKRENGNDNYDIARPNYGNVGSNTNSRNQYVRDTGYNGYKNEFNVNDGADYYGRQEYVVTEAPKYNDERNWWQPY</sequence>
<dbReference type="EMBL" id="OU963920">
    <property type="protein sequence ID" value="CAH2987834.1"/>
    <property type="molecule type" value="Genomic_DNA"/>
</dbReference>
<dbReference type="Proteomes" id="UP001153292">
    <property type="component" value="Chromosome 27"/>
</dbReference>
<dbReference type="PROSITE" id="PS50240">
    <property type="entry name" value="TRYPSIN_DOM"/>
    <property type="match status" value="1"/>
</dbReference>
<proteinExistence type="predicted"/>
<dbReference type="Pfam" id="PF00089">
    <property type="entry name" value="Trypsin"/>
    <property type="match status" value="1"/>
</dbReference>
<gene>
    <name evidence="4" type="ORF">CHILSU_LOCUS7385</name>
</gene>
<keyword evidence="1" id="KW-1015">Disulfide bond</keyword>
<evidence type="ECO:0000313" key="5">
    <source>
        <dbReference type="Proteomes" id="UP001153292"/>
    </source>
</evidence>
<accession>A0ABN8L911</accession>
<dbReference type="InterPro" id="IPR009003">
    <property type="entry name" value="Peptidase_S1_PA"/>
</dbReference>
<protein>
    <recommendedName>
        <fullName evidence="3">Peptidase S1 domain-containing protein</fullName>
    </recommendedName>
</protein>
<dbReference type="CDD" id="cd00190">
    <property type="entry name" value="Tryp_SPc"/>
    <property type="match status" value="1"/>
</dbReference>
<feature type="domain" description="Peptidase S1" evidence="3">
    <location>
        <begin position="434"/>
        <end position="671"/>
    </location>
</feature>
<dbReference type="InterPro" id="IPR043504">
    <property type="entry name" value="Peptidase_S1_PA_chymotrypsin"/>
</dbReference>
<dbReference type="InterPro" id="IPR018114">
    <property type="entry name" value="TRYPSIN_HIS"/>
</dbReference>
<dbReference type="PANTHER" id="PTHR24252">
    <property type="entry name" value="ACROSIN-RELATED"/>
    <property type="match status" value="1"/>
</dbReference>
<evidence type="ECO:0000256" key="2">
    <source>
        <dbReference type="SAM" id="MobiDB-lite"/>
    </source>
</evidence>
<evidence type="ECO:0000256" key="1">
    <source>
        <dbReference type="ARBA" id="ARBA00023157"/>
    </source>
</evidence>
<feature type="region of interest" description="Disordered" evidence="2">
    <location>
        <begin position="599"/>
        <end position="631"/>
    </location>
</feature>
<feature type="compositionally biased region" description="Low complexity" evidence="2">
    <location>
        <begin position="703"/>
        <end position="764"/>
    </location>
</feature>
<feature type="compositionally biased region" description="Polar residues" evidence="2">
    <location>
        <begin position="682"/>
        <end position="702"/>
    </location>
</feature>
<feature type="compositionally biased region" description="Low complexity" evidence="2">
    <location>
        <begin position="779"/>
        <end position="788"/>
    </location>
</feature>
<feature type="compositionally biased region" description="Basic and acidic residues" evidence="2">
    <location>
        <begin position="170"/>
        <end position="190"/>
    </location>
</feature>
<dbReference type="SUPFAM" id="SSF50494">
    <property type="entry name" value="Trypsin-like serine proteases"/>
    <property type="match status" value="1"/>
</dbReference>
<feature type="compositionally biased region" description="Polar residues" evidence="2">
    <location>
        <begin position="230"/>
        <end position="245"/>
    </location>
</feature>
<dbReference type="PANTHER" id="PTHR24252:SF7">
    <property type="entry name" value="HYALIN"/>
    <property type="match status" value="1"/>
</dbReference>
<dbReference type="SMART" id="SM00020">
    <property type="entry name" value="Tryp_SPc"/>
    <property type="match status" value="1"/>
</dbReference>
<evidence type="ECO:0000313" key="4">
    <source>
        <dbReference type="EMBL" id="CAH2987834.1"/>
    </source>
</evidence>
<name>A0ABN8L911_CHISP</name>
<feature type="region of interest" description="Disordered" evidence="2">
    <location>
        <begin position="682"/>
        <end position="788"/>
    </location>
</feature>
<feature type="region of interest" description="Disordered" evidence="2">
    <location>
        <begin position="220"/>
        <end position="245"/>
    </location>
</feature>